<evidence type="ECO:0000313" key="1">
    <source>
        <dbReference type="EnsemblMetazoa" id="Aqu2.1.40057_001"/>
    </source>
</evidence>
<organism evidence="1">
    <name type="scientific">Amphimedon queenslandica</name>
    <name type="common">Sponge</name>
    <dbReference type="NCBI Taxonomy" id="400682"/>
    <lineage>
        <taxon>Eukaryota</taxon>
        <taxon>Metazoa</taxon>
        <taxon>Porifera</taxon>
        <taxon>Demospongiae</taxon>
        <taxon>Heteroscleromorpha</taxon>
        <taxon>Haplosclerida</taxon>
        <taxon>Niphatidae</taxon>
        <taxon>Amphimedon</taxon>
    </lineage>
</organism>
<dbReference type="InParanoid" id="A0A1X7VJ40"/>
<dbReference type="EnsemblMetazoa" id="Aqu2.1.40057_001">
    <property type="protein sequence ID" value="Aqu2.1.40057_001"/>
    <property type="gene ID" value="Aqu2.1.40057"/>
</dbReference>
<accession>A0A1X7VJ40</accession>
<name>A0A1X7VJ40_AMPQE</name>
<dbReference type="AlphaFoldDB" id="A0A1X7VJ40"/>
<proteinExistence type="predicted"/>
<reference evidence="1" key="1">
    <citation type="submission" date="2017-05" db="UniProtKB">
        <authorList>
            <consortium name="EnsemblMetazoa"/>
        </authorList>
    </citation>
    <scope>IDENTIFICATION</scope>
</reference>
<sequence length="55" mass="6455">MMKTKKWTEQNSWFADFSLFLYTRFGAPPVVAIESSGQKKVLHEVWSAQEFVFPE</sequence>
<protein>
    <submittedName>
        <fullName evidence="1">Uncharacterized protein</fullName>
    </submittedName>
</protein>